<organism evidence="2 3">
    <name type="scientific">Aphanothece hegewaldii CCALA 016</name>
    <dbReference type="NCBI Taxonomy" id="2107694"/>
    <lineage>
        <taxon>Bacteria</taxon>
        <taxon>Bacillati</taxon>
        <taxon>Cyanobacteriota</taxon>
        <taxon>Cyanophyceae</taxon>
        <taxon>Oscillatoriophycideae</taxon>
        <taxon>Chroococcales</taxon>
        <taxon>Aphanothecaceae</taxon>
        <taxon>Aphanothece</taxon>
    </lineage>
</organism>
<dbReference type="EMBL" id="PXOH01000003">
    <property type="protein sequence ID" value="PSF38683.1"/>
    <property type="molecule type" value="Genomic_DNA"/>
</dbReference>
<dbReference type="Proteomes" id="UP000239001">
    <property type="component" value="Unassembled WGS sequence"/>
</dbReference>
<evidence type="ECO:0000313" key="2">
    <source>
        <dbReference type="EMBL" id="PSF38683.1"/>
    </source>
</evidence>
<evidence type="ECO:0000313" key="3">
    <source>
        <dbReference type="Proteomes" id="UP000239001"/>
    </source>
</evidence>
<accession>A0A2T1M1V0</accession>
<dbReference type="RefSeq" id="WP_106455605.1">
    <property type="nucleotide sequence ID" value="NZ_PXOH01000003.1"/>
</dbReference>
<reference evidence="2 3" key="1">
    <citation type="submission" date="2018-03" db="EMBL/GenBank/DDBJ databases">
        <title>The ancient ancestry and fast evolution of plastids.</title>
        <authorList>
            <person name="Moore K.R."/>
            <person name="Magnabosco C."/>
            <person name="Momper L."/>
            <person name="Gold D.A."/>
            <person name="Bosak T."/>
            <person name="Fournier G.P."/>
        </authorList>
    </citation>
    <scope>NUCLEOTIDE SEQUENCE [LARGE SCALE GENOMIC DNA]</scope>
    <source>
        <strain evidence="2 3">CCALA 016</strain>
    </source>
</reference>
<dbReference type="OrthoDB" id="573186at2"/>
<feature type="transmembrane region" description="Helical" evidence="1">
    <location>
        <begin position="55"/>
        <end position="73"/>
    </location>
</feature>
<reference evidence="2 3" key="2">
    <citation type="submission" date="2018-03" db="EMBL/GenBank/DDBJ databases">
        <authorList>
            <person name="Keele B.F."/>
        </authorList>
    </citation>
    <scope>NUCLEOTIDE SEQUENCE [LARGE SCALE GENOMIC DNA]</scope>
    <source>
        <strain evidence="2 3">CCALA 016</strain>
    </source>
</reference>
<evidence type="ECO:0000256" key="1">
    <source>
        <dbReference type="SAM" id="Phobius"/>
    </source>
</evidence>
<gene>
    <name evidence="2" type="ORF">C7H19_04020</name>
</gene>
<proteinExistence type="predicted"/>
<feature type="transmembrane region" description="Helical" evidence="1">
    <location>
        <begin position="85"/>
        <end position="103"/>
    </location>
</feature>
<name>A0A2T1M1V0_9CHRO</name>
<protein>
    <submittedName>
        <fullName evidence="2">Uncharacterized protein</fullName>
    </submittedName>
</protein>
<keyword evidence="1" id="KW-0472">Membrane</keyword>
<comment type="caution">
    <text evidence="2">The sequence shown here is derived from an EMBL/GenBank/DDBJ whole genome shotgun (WGS) entry which is preliminary data.</text>
</comment>
<sequence>MIRRLAPSFLDETSEEIKVNHYFENLTKSIPSEIVMAWVTLTGLIKTDDNIPQNTILWILLAIFIILTIAWTYKKNSGREKNSSILQIAISTGSFVIWVFALGEPFSSLSFYHPVYGSIALILYSLIVPLIPMNVNGCKRQNLR</sequence>
<keyword evidence="3" id="KW-1185">Reference proteome</keyword>
<dbReference type="AlphaFoldDB" id="A0A2T1M1V0"/>
<keyword evidence="1" id="KW-0812">Transmembrane</keyword>
<feature type="transmembrane region" description="Helical" evidence="1">
    <location>
        <begin position="115"/>
        <end position="135"/>
    </location>
</feature>
<keyword evidence="1" id="KW-1133">Transmembrane helix</keyword>